<dbReference type="EMBL" id="UZAU01000054">
    <property type="status" value="NOT_ANNOTATED_CDS"/>
    <property type="molecule type" value="Genomic_DNA"/>
</dbReference>
<reference evidence="2" key="1">
    <citation type="submission" date="2018-11" db="EMBL/GenBank/DDBJ databases">
        <authorList>
            <person name="Grassa J C."/>
        </authorList>
    </citation>
    <scope>NUCLEOTIDE SEQUENCE [LARGE SCALE GENOMIC DNA]</scope>
</reference>
<keyword evidence="3" id="KW-1185">Reference proteome</keyword>
<proteinExistence type="predicted"/>
<name>A0A803NJA1_CANSA</name>
<organism evidence="2 3">
    <name type="scientific">Cannabis sativa</name>
    <name type="common">Hemp</name>
    <name type="synonym">Marijuana</name>
    <dbReference type="NCBI Taxonomy" id="3483"/>
    <lineage>
        <taxon>Eukaryota</taxon>
        <taxon>Viridiplantae</taxon>
        <taxon>Streptophyta</taxon>
        <taxon>Embryophyta</taxon>
        <taxon>Tracheophyta</taxon>
        <taxon>Spermatophyta</taxon>
        <taxon>Magnoliopsida</taxon>
        <taxon>eudicotyledons</taxon>
        <taxon>Gunneridae</taxon>
        <taxon>Pentapetalae</taxon>
        <taxon>rosids</taxon>
        <taxon>fabids</taxon>
        <taxon>Rosales</taxon>
        <taxon>Cannabaceae</taxon>
        <taxon>Cannabis</taxon>
    </lineage>
</organism>
<dbReference type="Gramene" id="evm.model.01.1982">
    <property type="protein sequence ID" value="cds.evm.model.01.1982"/>
    <property type="gene ID" value="evm.TU.01.1982"/>
</dbReference>
<evidence type="ECO:0000256" key="1">
    <source>
        <dbReference type="SAM" id="MobiDB-lite"/>
    </source>
</evidence>
<dbReference type="Proteomes" id="UP000596661">
    <property type="component" value="Chromosome 1"/>
</dbReference>
<protein>
    <submittedName>
        <fullName evidence="2">Uncharacterized protein</fullName>
    </submittedName>
</protein>
<accession>A0A803NJA1</accession>
<feature type="compositionally biased region" description="Polar residues" evidence="1">
    <location>
        <begin position="102"/>
        <end position="112"/>
    </location>
</feature>
<sequence>MYGFSRTSIAPYAVRSNCHSIPALPRRRPPFIVVDVKSLYNVMLGRPALYNLRPILSVYHLSVKFPMTSGIYYLLKNQGTAHKCYNALFSLAKKTSSVAITSKGTNKTSSSAMALGGRARPLPRKLEKRQRPLESKLQKDRGGNGGDEDGLCTGDGGGDGDSDGLIVGGGVGDGDGLSAVRVGSDESSPATKSMDFNGSS</sequence>
<feature type="compositionally biased region" description="Polar residues" evidence="1">
    <location>
        <begin position="185"/>
        <end position="200"/>
    </location>
</feature>
<feature type="compositionally biased region" description="Gly residues" evidence="1">
    <location>
        <begin position="166"/>
        <end position="175"/>
    </location>
</feature>
<dbReference type="AlphaFoldDB" id="A0A803NJA1"/>
<feature type="compositionally biased region" description="Basic and acidic residues" evidence="1">
    <location>
        <begin position="129"/>
        <end position="142"/>
    </location>
</feature>
<evidence type="ECO:0000313" key="3">
    <source>
        <dbReference type="Proteomes" id="UP000596661"/>
    </source>
</evidence>
<reference evidence="2" key="2">
    <citation type="submission" date="2021-03" db="UniProtKB">
        <authorList>
            <consortium name="EnsemblPlants"/>
        </authorList>
    </citation>
    <scope>IDENTIFICATION</scope>
</reference>
<feature type="region of interest" description="Disordered" evidence="1">
    <location>
        <begin position="102"/>
        <end position="200"/>
    </location>
</feature>
<evidence type="ECO:0000313" key="2">
    <source>
        <dbReference type="EnsemblPlants" id="cds.evm.model.01.1982"/>
    </source>
</evidence>
<dbReference type="EnsemblPlants" id="evm.model.01.1982">
    <property type="protein sequence ID" value="cds.evm.model.01.1982"/>
    <property type="gene ID" value="evm.TU.01.1982"/>
</dbReference>